<sequence length="365" mass="38797">MGSVWGNNFKLTIFGESHGGGIGCVLDGFPAGVAYDEEFILSEMDRRAPGKNRQSTARREKDLPKVLSGVFEGKTTGTPISCVIENTDTRSGDYRNLIDHPRPGHADYTGRIRFHGCNDPRGGGHFSGRLTAPLVFAGAMCKLFLRSKGMAVGSHIASIGQIMDTPFDDVCIPAEQLETLRTQQYPIINPRAQQAMLDQIDQAREALDSLGGIIECAVIGVPAGLGSPMLCPAEGRISSLLFAVPAVKGVEFGAGFSISAMHGSEANDRMILEDGVVKTETNNNGGILGGITSGMPIVVRAAIKPTPSISREQMTLNLADGKVEPLVIKGRHDPCIVTRAAPVVEAAVAVAMTDLYLEAYGYAQD</sequence>
<comment type="cofactor">
    <cofactor evidence="11 12">
        <name>FMNH2</name>
        <dbReference type="ChEBI" id="CHEBI:57618"/>
    </cofactor>
    <text evidence="11 12">Reduced FMN (FMNH(2)).</text>
</comment>
<dbReference type="NCBIfam" id="NF003793">
    <property type="entry name" value="PRK05382.1"/>
    <property type="match status" value="1"/>
</dbReference>
<feature type="binding site" evidence="11">
    <location>
        <position position="289"/>
    </location>
    <ligand>
        <name>FMN</name>
        <dbReference type="ChEBI" id="CHEBI:58210"/>
    </ligand>
</feature>
<keyword evidence="9 11" id="KW-0057">Aromatic amino acid biosynthesis</keyword>
<dbReference type="GO" id="GO:0008652">
    <property type="term" value="P:amino acid biosynthetic process"/>
    <property type="evidence" value="ECO:0007669"/>
    <property type="project" value="UniProtKB-KW"/>
</dbReference>
<proteinExistence type="inferred from homology"/>
<evidence type="ECO:0000256" key="9">
    <source>
        <dbReference type="ARBA" id="ARBA00023141"/>
    </source>
</evidence>
<keyword evidence="6 11" id="KW-0288">FMN</keyword>
<accession>A0A252F207</accession>
<gene>
    <name evidence="11" type="primary">aroC</name>
    <name evidence="13" type="ORF">CBW42_11745</name>
</gene>
<dbReference type="HAMAP" id="MF_00300">
    <property type="entry name" value="Chorismate_synth"/>
    <property type="match status" value="1"/>
</dbReference>
<evidence type="ECO:0000256" key="6">
    <source>
        <dbReference type="ARBA" id="ARBA00022643"/>
    </source>
</evidence>
<evidence type="ECO:0000313" key="13">
    <source>
        <dbReference type="EMBL" id="OUM19823.1"/>
    </source>
</evidence>
<dbReference type="EC" id="4.2.3.5" evidence="3 11"/>
<feature type="binding site" evidence="11">
    <location>
        <begin position="304"/>
        <end position="308"/>
    </location>
    <ligand>
        <name>FMN</name>
        <dbReference type="ChEBI" id="CHEBI:58210"/>
    </ligand>
</feature>
<dbReference type="GO" id="GO:0004107">
    <property type="term" value="F:chorismate synthase activity"/>
    <property type="evidence" value="ECO:0007669"/>
    <property type="project" value="UniProtKB-UniRule"/>
</dbReference>
<comment type="caution">
    <text evidence="11">Lacks conserved residue(s) required for the propagation of feature annotation.</text>
</comment>
<dbReference type="UniPathway" id="UPA00053">
    <property type="reaction ID" value="UER00090"/>
</dbReference>
<evidence type="ECO:0000256" key="10">
    <source>
        <dbReference type="ARBA" id="ARBA00023239"/>
    </source>
</evidence>
<evidence type="ECO:0000256" key="1">
    <source>
        <dbReference type="ARBA" id="ARBA00005044"/>
    </source>
</evidence>
<evidence type="ECO:0000256" key="2">
    <source>
        <dbReference type="ARBA" id="ARBA00008014"/>
    </source>
</evidence>
<comment type="pathway">
    <text evidence="1 11 12">Metabolic intermediate biosynthesis; chorismate biosynthesis; chorismate from D-erythrose 4-phosphate and phosphoenolpyruvate: step 7/7.</text>
</comment>
<evidence type="ECO:0000256" key="7">
    <source>
        <dbReference type="ARBA" id="ARBA00022827"/>
    </source>
</evidence>
<comment type="similarity">
    <text evidence="2 11 12">Belongs to the chorismate synthase family.</text>
</comment>
<dbReference type="PROSITE" id="PS00788">
    <property type="entry name" value="CHORISMATE_SYNTHASE_2"/>
    <property type="match status" value="1"/>
</dbReference>
<evidence type="ECO:0000256" key="3">
    <source>
        <dbReference type="ARBA" id="ARBA00013036"/>
    </source>
</evidence>
<keyword evidence="14" id="KW-1185">Reference proteome</keyword>
<dbReference type="GO" id="GO:0009423">
    <property type="term" value="P:chorismate biosynthetic process"/>
    <property type="evidence" value="ECO:0007669"/>
    <property type="project" value="UniProtKB-UniRule"/>
</dbReference>
<dbReference type="PANTHER" id="PTHR21085">
    <property type="entry name" value="CHORISMATE SYNTHASE"/>
    <property type="match status" value="1"/>
</dbReference>
<dbReference type="InterPro" id="IPR000453">
    <property type="entry name" value="Chorismate_synth"/>
</dbReference>
<keyword evidence="7 11" id="KW-0274">FAD</keyword>
<evidence type="ECO:0000256" key="12">
    <source>
        <dbReference type="RuleBase" id="RU000605"/>
    </source>
</evidence>
<comment type="caution">
    <text evidence="13">The sequence shown here is derived from an EMBL/GenBank/DDBJ whole genome shotgun (WGS) entry which is preliminary data.</text>
</comment>
<reference evidence="13 14" key="1">
    <citation type="submission" date="2017-05" db="EMBL/GenBank/DDBJ databases">
        <title>Butyricicoccus porcorum sp. nov. a butyrate-producing bacterium from the swine intestinal tract.</title>
        <authorList>
            <person name="Trachsel J."/>
            <person name="Humphrey S."/>
            <person name="Allen H.K."/>
        </authorList>
    </citation>
    <scope>NUCLEOTIDE SEQUENCE [LARGE SCALE GENOMIC DNA]</scope>
    <source>
        <strain evidence="13">BB10</strain>
    </source>
</reference>
<feature type="binding site" evidence="11">
    <location>
        <position position="47"/>
    </location>
    <ligand>
        <name>NADP(+)</name>
        <dbReference type="ChEBI" id="CHEBI:58349"/>
    </ligand>
</feature>
<dbReference type="SUPFAM" id="SSF103263">
    <property type="entry name" value="Chorismate synthase, AroC"/>
    <property type="match status" value="1"/>
</dbReference>
<dbReference type="Gene3D" id="3.60.150.10">
    <property type="entry name" value="Chorismate synthase AroC"/>
    <property type="match status" value="1"/>
</dbReference>
<dbReference type="Pfam" id="PF01264">
    <property type="entry name" value="Chorismate_synt"/>
    <property type="match status" value="1"/>
</dbReference>
<name>A0A252F207_9FIRM</name>
<feature type="binding site" evidence="11">
    <location>
        <position position="53"/>
    </location>
    <ligand>
        <name>NADP(+)</name>
        <dbReference type="ChEBI" id="CHEBI:58349"/>
    </ligand>
</feature>
<dbReference type="InterPro" id="IPR020541">
    <property type="entry name" value="Chorismate_synthase_CS"/>
</dbReference>
<dbReference type="Proteomes" id="UP000194903">
    <property type="component" value="Unassembled WGS sequence"/>
</dbReference>
<dbReference type="PROSITE" id="PS00787">
    <property type="entry name" value="CHORISMATE_SYNTHASE_1"/>
    <property type="match status" value="1"/>
</dbReference>
<dbReference type="OrthoDB" id="9771806at2"/>
<dbReference type="PROSITE" id="PS00789">
    <property type="entry name" value="CHORISMATE_SYNTHASE_3"/>
    <property type="match status" value="1"/>
</dbReference>
<dbReference type="CDD" id="cd07304">
    <property type="entry name" value="Chorismate_synthase"/>
    <property type="match status" value="1"/>
</dbReference>
<feature type="binding site" evidence="11">
    <location>
        <position position="331"/>
    </location>
    <ligand>
        <name>FMN</name>
        <dbReference type="ChEBI" id="CHEBI:58210"/>
    </ligand>
</feature>
<evidence type="ECO:0000256" key="5">
    <source>
        <dbReference type="ARBA" id="ARBA00022630"/>
    </source>
</evidence>
<evidence type="ECO:0000256" key="11">
    <source>
        <dbReference type="HAMAP-Rule" id="MF_00300"/>
    </source>
</evidence>
<evidence type="ECO:0000256" key="4">
    <source>
        <dbReference type="ARBA" id="ARBA00022605"/>
    </source>
</evidence>
<keyword evidence="10 11" id="KW-0456">Lyase</keyword>
<evidence type="ECO:0000313" key="14">
    <source>
        <dbReference type="Proteomes" id="UP000194903"/>
    </source>
</evidence>
<dbReference type="InterPro" id="IPR035904">
    <property type="entry name" value="Chorismate_synth_AroC_sf"/>
</dbReference>
<dbReference type="GO" id="GO:0005829">
    <property type="term" value="C:cytosol"/>
    <property type="evidence" value="ECO:0007669"/>
    <property type="project" value="TreeGrafter"/>
</dbReference>
<dbReference type="PANTHER" id="PTHR21085:SF0">
    <property type="entry name" value="CHORISMATE SYNTHASE"/>
    <property type="match status" value="1"/>
</dbReference>
<comment type="catalytic activity">
    <reaction evidence="11 12">
        <text>5-O-(1-carboxyvinyl)-3-phosphoshikimate = chorismate + phosphate</text>
        <dbReference type="Rhea" id="RHEA:21020"/>
        <dbReference type="ChEBI" id="CHEBI:29748"/>
        <dbReference type="ChEBI" id="CHEBI:43474"/>
        <dbReference type="ChEBI" id="CHEBI:57701"/>
        <dbReference type="EC" id="4.2.3.5"/>
    </reaction>
</comment>
<evidence type="ECO:0000256" key="8">
    <source>
        <dbReference type="ARBA" id="ARBA00022857"/>
    </source>
</evidence>
<keyword evidence="5 11" id="KW-0285">Flavoprotein</keyword>
<comment type="function">
    <text evidence="11">Catalyzes the anti-1,4-elimination of the C-3 phosphate and the C-6 proR hydrogen from 5-enolpyruvylshikimate-3-phosphate (EPSP) to yield chorismate, which is the branch point compound that serves as the starting substrate for the three terminal pathways of aromatic amino acid biosynthesis. This reaction introduces a second double bond into the aromatic ring system.</text>
</comment>
<dbReference type="AlphaFoldDB" id="A0A252F207"/>
<keyword evidence="4 11" id="KW-0028">Amino-acid biosynthesis</keyword>
<protein>
    <recommendedName>
        <fullName evidence="3 11">Chorismate synthase</fullName>
        <shortName evidence="11">CS</shortName>
        <ecNumber evidence="3 11">4.2.3.5</ecNumber>
    </recommendedName>
    <alternativeName>
        <fullName evidence="11">5-enolpyruvylshikimate-3-phosphate phospholyase</fullName>
    </alternativeName>
</protein>
<dbReference type="RefSeq" id="WP_087021734.1">
    <property type="nucleotide sequence ID" value="NZ_CP178353.1"/>
</dbReference>
<feature type="binding site" evidence="11">
    <location>
        <begin position="125"/>
        <end position="127"/>
    </location>
    <ligand>
        <name>FMN</name>
        <dbReference type="ChEBI" id="CHEBI:58210"/>
    </ligand>
</feature>
<comment type="subunit">
    <text evidence="11">Homotetramer.</text>
</comment>
<keyword evidence="8 11" id="KW-0521">NADP</keyword>
<dbReference type="GO" id="GO:0009073">
    <property type="term" value="P:aromatic amino acid family biosynthetic process"/>
    <property type="evidence" value="ECO:0007669"/>
    <property type="project" value="UniProtKB-KW"/>
</dbReference>
<dbReference type="PIRSF" id="PIRSF001456">
    <property type="entry name" value="Chorismate_synth"/>
    <property type="match status" value="1"/>
</dbReference>
<organism evidence="13 14">
    <name type="scientific">Butyricicoccus porcorum</name>
    <dbReference type="NCBI Taxonomy" id="1945634"/>
    <lineage>
        <taxon>Bacteria</taxon>
        <taxon>Bacillati</taxon>
        <taxon>Bacillota</taxon>
        <taxon>Clostridia</taxon>
        <taxon>Eubacteriales</taxon>
        <taxon>Butyricicoccaceae</taxon>
        <taxon>Butyricicoccus</taxon>
    </lineage>
</organism>
<dbReference type="EMBL" id="NHOC01000010">
    <property type="protein sequence ID" value="OUM19823.1"/>
    <property type="molecule type" value="Genomic_DNA"/>
</dbReference>
<dbReference type="GO" id="GO:0010181">
    <property type="term" value="F:FMN binding"/>
    <property type="evidence" value="ECO:0007669"/>
    <property type="project" value="TreeGrafter"/>
</dbReference>
<dbReference type="NCBIfam" id="TIGR00033">
    <property type="entry name" value="aroC"/>
    <property type="match status" value="1"/>
</dbReference>